<dbReference type="EMBL" id="FTNI01000008">
    <property type="protein sequence ID" value="SIR38771.1"/>
    <property type="molecule type" value="Genomic_DNA"/>
</dbReference>
<evidence type="ECO:0000259" key="2">
    <source>
        <dbReference type="Pfam" id="PF06855"/>
    </source>
</evidence>
<dbReference type="InterPro" id="IPR023089">
    <property type="entry name" value="YozE_SAM-like"/>
</dbReference>
<dbReference type="STRING" id="58117.SAMN05421833_108207"/>
<dbReference type="OrthoDB" id="2300711at2"/>
<proteinExistence type="predicted"/>
<protein>
    <submittedName>
        <fullName evidence="3">YozE SAM-like fold</fullName>
    </submittedName>
</protein>
<reference evidence="4" key="1">
    <citation type="submission" date="2017-01" db="EMBL/GenBank/DDBJ databases">
        <authorList>
            <person name="Varghese N."/>
            <person name="Submissions S."/>
        </authorList>
    </citation>
    <scope>NUCLEOTIDE SEQUENCE [LARGE SCALE GENOMIC DNA]</scope>
    <source>
        <strain evidence="4">ATCC 12950</strain>
    </source>
</reference>
<dbReference type="Pfam" id="PF06855">
    <property type="entry name" value="YozE_SAM_like"/>
    <property type="match status" value="1"/>
</dbReference>
<dbReference type="Gene3D" id="1.10.150.260">
    <property type="entry name" value="YozE SAM-like"/>
    <property type="match status" value="1"/>
</dbReference>
<evidence type="ECO:0000256" key="1">
    <source>
        <dbReference type="SAM" id="MobiDB-lite"/>
    </source>
</evidence>
<feature type="region of interest" description="Disordered" evidence="1">
    <location>
        <begin position="1"/>
        <end position="31"/>
    </location>
</feature>
<evidence type="ECO:0000313" key="4">
    <source>
        <dbReference type="Proteomes" id="UP000186096"/>
    </source>
</evidence>
<name>A0A1N7AIF5_9ACTN</name>
<accession>A0A1N7AIF5</accession>
<dbReference type="AlphaFoldDB" id="A0A1N7AIF5"/>
<dbReference type="Proteomes" id="UP000186096">
    <property type="component" value="Unassembled WGS sequence"/>
</dbReference>
<gene>
    <name evidence="3" type="ORF">SAMN05421833_108207</name>
</gene>
<organism evidence="3 4">
    <name type="scientific">Microbispora rosea</name>
    <dbReference type="NCBI Taxonomy" id="58117"/>
    <lineage>
        <taxon>Bacteria</taxon>
        <taxon>Bacillati</taxon>
        <taxon>Actinomycetota</taxon>
        <taxon>Actinomycetes</taxon>
        <taxon>Streptosporangiales</taxon>
        <taxon>Streptosporangiaceae</taxon>
        <taxon>Microbispora</taxon>
    </lineage>
</organism>
<dbReference type="InterPro" id="IPR036806">
    <property type="entry name" value="YozE_SAM-like_sf"/>
</dbReference>
<keyword evidence="4" id="KW-1185">Reference proteome</keyword>
<evidence type="ECO:0000313" key="3">
    <source>
        <dbReference type="EMBL" id="SIR38771.1"/>
    </source>
</evidence>
<sequence length="233" mass="26178">MSETQKSRPCSRGGSPGNTNSAHFQDKSVHSLPASQSFREWLIERENESSPVGHLAYDAAHDPDFPASGDLAVYDGYLSKCHAIPEAFDALYAAWAQYRPETYSPLEDDRARDMLRVIGYELQGYGECRKATRRLFERLGYEVDRRGRVRVPDGKDPRALVRKIPIIGDCELWVDPSPHRDNAITLHVYGCPTFSNNADSLPLQLHGSLRDVFGGKKWISRQRFARVMLGAAA</sequence>
<dbReference type="SUPFAM" id="SSF140652">
    <property type="entry name" value="YozE-like"/>
    <property type="match status" value="1"/>
</dbReference>
<feature type="domain" description="YozE SAM-like" evidence="2">
    <location>
        <begin position="37"/>
        <end position="99"/>
    </location>
</feature>
<dbReference type="RefSeq" id="WP_083744224.1">
    <property type="nucleotide sequence ID" value="NZ_FTNI01000008.1"/>
</dbReference>